<keyword evidence="4" id="KW-1185">Reference proteome</keyword>
<dbReference type="PROSITE" id="PS50250">
    <property type="entry name" value="PCI"/>
    <property type="match status" value="1"/>
</dbReference>
<dbReference type="Gene3D" id="1.25.40.990">
    <property type="match status" value="1"/>
</dbReference>
<dbReference type="PANTHER" id="PTHR12436:SF4">
    <property type="entry name" value="LEUKOCYTE RECEPTOR CLUSTER MEMBER 8"/>
    <property type="match status" value="1"/>
</dbReference>
<protein>
    <submittedName>
        <fullName evidence="3">16578_t:CDS:1</fullName>
    </submittedName>
</protein>
<dbReference type="InterPro" id="IPR045107">
    <property type="entry name" value="SAC3/GANP/THP3"/>
</dbReference>
<dbReference type="GO" id="GO:0005634">
    <property type="term" value="C:nucleus"/>
    <property type="evidence" value="ECO:0007669"/>
    <property type="project" value="TreeGrafter"/>
</dbReference>
<evidence type="ECO:0000256" key="1">
    <source>
        <dbReference type="SAM" id="MobiDB-lite"/>
    </source>
</evidence>
<evidence type="ECO:0000259" key="2">
    <source>
        <dbReference type="PROSITE" id="PS50250"/>
    </source>
</evidence>
<organism evidence="3 4">
    <name type="scientific">Acaulospora morrowiae</name>
    <dbReference type="NCBI Taxonomy" id="94023"/>
    <lineage>
        <taxon>Eukaryota</taxon>
        <taxon>Fungi</taxon>
        <taxon>Fungi incertae sedis</taxon>
        <taxon>Mucoromycota</taxon>
        <taxon>Glomeromycotina</taxon>
        <taxon>Glomeromycetes</taxon>
        <taxon>Diversisporales</taxon>
        <taxon>Acaulosporaceae</taxon>
        <taxon>Acaulospora</taxon>
    </lineage>
</organism>
<gene>
    <name evidence="3" type="ORF">AMORRO_LOCUS8922</name>
</gene>
<dbReference type="EMBL" id="CAJVPV010008156">
    <property type="protein sequence ID" value="CAG8627148.1"/>
    <property type="molecule type" value="Genomic_DNA"/>
</dbReference>
<dbReference type="InterPro" id="IPR005062">
    <property type="entry name" value="SAC3/GANP/THP3_conserved"/>
</dbReference>
<feature type="compositionally biased region" description="Basic and acidic residues" evidence="1">
    <location>
        <begin position="137"/>
        <end position="154"/>
    </location>
</feature>
<dbReference type="InterPro" id="IPR000717">
    <property type="entry name" value="PCI_dom"/>
</dbReference>
<comment type="caution">
    <text evidence="3">The sequence shown here is derived from an EMBL/GenBank/DDBJ whole genome shotgun (WGS) entry which is preliminary data.</text>
</comment>
<dbReference type="PANTHER" id="PTHR12436">
    <property type="entry name" value="80 KDA MCM3-ASSOCIATED PROTEIN"/>
    <property type="match status" value="1"/>
</dbReference>
<feature type="region of interest" description="Disordered" evidence="1">
    <location>
        <begin position="92"/>
        <end position="154"/>
    </location>
</feature>
<proteinExistence type="predicted"/>
<evidence type="ECO:0000313" key="4">
    <source>
        <dbReference type="Proteomes" id="UP000789342"/>
    </source>
</evidence>
<feature type="region of interest" description="Disordered" evidence="1">
    <location>
        <begin position="1"/>
        <end position="45"/>
    </location>
</feature>
<dbReference type="Pfam" id="PF03399">
    <property type="entry name" value="SAC3_GANP"/>
    <property type="match status" value="1"/>
</dbReference>
<feature type="non-terminal residue" evidence="3">
    <location>
        <position position="1"/>
    </location>
</feature>
<accession>A0A9N9D922</accession>
<feature type="domain" description="PCI" evidence="2">
    <location>
        <begin position="252"/>
        <end position="418"/>
    </location>
</feature>
<dbReference type="AlphaFoldDB" id="A0A9N9D922"/>
<dbReference type="OrthoDB" id="199574at2759"/>
<sequence>PLYRPIKMPQSNKPLIKNNPLESPDSDKDQQPEKQQPTNPREWPVSLKEYVQRSFNEAPHNIDAIERELKIIISNKMSEGLLYETDWTKVDLPQSCKSPRENEKRKNAFAGHSPPDRHSADSDECSESQKREKRAKRFQEHERINRPRWEPPVKQQDDIDVEKTVVVGTCTQLEKSYLRLTAAPDPSTVRPLRILKRTLEFLKAKWVEDQNYTYICDQFKSLRQDLTVQHIQNEFTVKVYETHARIALEKSDLGEYNQCQTQLKELYRLNIPGSVMEFMAYRLLYFLYTRNRSDINALIAELTDDMKNDEAIKHALEVRSTLATSNFHKFFQLYLKAPNMGAYLMDHFVERERISALQMLCKSFRPNLELEFICSELAFSNMEECVQFLTEHDARTYISADMTFDTKNALKSIEACTKKFEKVDIKGQI</sequence>
<dbReference type="Proteomes" id="UP000789342">
    <property type="component" value="Unassembled WGS sequence"/>
</dbReference>
<evidence type="ECO:0000313" key="3">
    <source>
        <dbReference type="EMBL" id="CAG8627148.1"/>
    </source>
</evidence>
<reference evidence="3" key="1">
    <citation type="submission" date="2021-06" db="EMBL/GenBank/DDBJ databases">
        <authorList>
            <person name="Kallberg Y."/>
            <person name="Tangrot J."/>
            <person name="Rosling A."/>
        </authorList>
    </citation>
    <scope>NUCLEOTIDE SEQUENCE</scope>
    <source>
        <strain evidence="3">CL551</strain>
    </source>
</reference>
<name>A0A9N9D922_9GLOM</name>